<evidence type="ECO:0000313" key="3">
    <source>
        <dbReference type="Proteomes" id="UP001138793"/>
    </source>
</evidence>
<organism evidence="2 3">
    <name type="scientific">Oceanobacillus polygoni</name>
    <dbReference type="NCBI Taxonomy" id="1235259"/>
    <lineage>
        <taxon>Bacteria</taxon>
        <taxon>Bacillati</taxon>
        <taxon>Bacillota</taxon>
        <taxon>Bacilli</taxon>
        <taxon>Bacillales</taxon>
        <taxon>Bacillaceae</taxon>
        <taxon>Oceanobacillus</taxon>
    </lineage>
</organism>
<evidence type="ECO:0000313" key="2">
    <source>
        <dbReference type="EMBL" id="MBP2077943.1"/>
    </source>
</evidence>
<gene>
    <name evidence="2" type="ORF">J2Z64_002198</name>
</gene>
<dbReference type="RefSeq" id="WP_149473814.1">
    <property type="nucleotide sequence ID" value="NZ_JAGGMB010000006.1"/>
</dbReference>
<dbReference type="Proteomes" id="UP001138793">
    <property type="component" value="Unassembled WGS sequence"/>
</dbReference>
<name>A0A9X0YSK7_9BACI</name>
<keyword evidence="1" id="KW-0472">Membrane</keyword>
<dbReference type="EMBL" id="JAGGMB010000006">
    <property type="protein sequence ID" value="MBP2077943.1"/>
    <property type="molecule type" value="Genomic_DNA"/>
</dbReference>
<proteinExistence type="predicted"/>
<accession>A0A9X0YSK7</accession>
<feature type="transmembrane region" description="Helical" evidence="1">
    <location>
        <begin position="6"/>
        <end position="28"/>
    </location>
</feature>
<dbReference type="OrthoDB" id="2969671at2"/>
<dbReference type="AlphaFoldDB" id="A0A9X0YSK7"/>
<sequence length="154" mass="17336">MGGGAVIRRAIIFVIILVISFIGIGFLIDGNGKGKGTVVTATSTIEVEDNFLIHIRVEDVDDGIQVQCSLQYIGREDILLEHQTPLVSAFFDETIHDFTEDKVAKTLHQGSIYHQPTILLPYPEIPDLDLKIFAKFWVDEELITIQHNEQLEFD</sequence>
<protein>
    <submittedName>
        <fullName evidence="2">Uncharacterized protein</fullName>
    </submittedName>
</protein>
<reference evidence="2" key="1">
    <citation type="submission" date="2021-03" db="EMBL/GenBank/DDBJ databases">
        <title>Genomic Encyclopedia of Type Strains, Phase IV (KMG-IV): sequencing the most valuable type-strain genomes for metagenomic binning, comparative biology and taxonomic classification.</title>
        <authorList>
            <person name="Goeker M."/>
        </authorList>
    </citation>
    <scope>NUCLEOTIDE SEQUENCE</scope>
    <source>
        <strain evidence="2">DSM 107338</strain>
    </source>
</reference>
<keyword evidence="3" id="KW-1185">Reference proteome</keyword>
<keyword evidence="1" id="KW-1133">Transmembrane helix</keyword>
<evidence type="ECO:0000256" key="1">
    <source>
        <dbReference type="SAM" id="Phobius"/>
    </source>
</evidence>
<comment type="caution">
    <text evidence="2">The sequence shown here is derived from an EMBL/GenBank/DDBJ whole genome shotgun (WGS) entry which is preliminary data.</text>
</comment>
<keyword evidence="1" id="KW-0812">Transmembrane</keyword>